<feature type="chain" id="PRO_5046138794" description="SMB domain-containing protein" evidence="4">
    <location>
        <begin position="28"/>
        <end position="271"/>
    </location>
</feature>
<dbReference type="InterPro" id="IPR044004">
    <property type="entry name" value="TSP1_spondin_dom"/>
</dbReference>
<name>A0ABN9D8J4_9NEOB</name>
<reference evidence="6" key="1">
    <citation type="submission" date="2023-05" db="EMBL/GenBank/DDBJ databases">
        <authorList>
            <person name="Stuckert A."/>
        </authorList>
    </citation>
    <scope>NUCLEOTIDE SEQUENCE</scope>
</reference>
<keyword evidence="2" id="KW-1015">Disulfide bond</keyword>
<comment type="caution">
    <text evidence="6">The sequence shown here is derived from an EMBL/GenBank/DDBJ whole genome shotgun (WGS) entry which is preliminary data.</text>
</comment>
<evidence type="ECO:0000256" key="3">
    <source>
        <dbReference type="ARBA" id="ARBA00023180"/>
    </source>
</evidence>
<dbReference type="Proteomes" id="UP001162483">
    <property type="component" value="Unassembled WGS sequence"/>
</dbReference>
<feature type="signal peptide" evidence="4">
    <location>
        <begin position="1"/>
        <end position="27"/>
    </location>
</feature>
<dbReference type="SUPFAM" id="SSF90188">
    <property type="entry name" value="Somatomedin B domain"/>
    <property type="match status" value="1"/>
</dbReference>
<dbReference type="PROSITE" id="PS50958">
    <property type="entry name" value="SMB_2"/>
    <property type="match status" value="1"/>
</dbReference>
<dbReference type="SUPFAM" id="SSF82895">
    <property type="entry name" value="TSP-1 type 1 repeat"/>
    <property type="match status" value="1"/>
</dbReference>
<dbReference type="PROSITE" id="PS00524">
    <property type="entry name" value="SMB_1"/>
    <property type="match status" value="1"/>
</dbReference>
<evidence type="ECO:0000313" key="7">
    <source>
        <dbReference type="Proteomes" id="UP001162483"/>
    </source>
</evidence>
<proteinExistence type="predicted"/>
<dbReference type="Pfam" id="PF19028">
    <property type="entry name" value="TSP1_spondin"/>
    <property type="match status" value="1"/>
</dbReference>
<evidence type="ECO:0000256" key="1">
    <source>
        <dbReference type="ARBA" id="ARBA00022729"/>
    </source>
</evidence>
<dbReference type="InterPro" id="IPR001212">
    <property type="entry name" value="Somatomedin_B_dom"/>
</dbReference>
<sequence>MDLGTNRSRCVWMTVLGLMGLLGLAEAGCLEAGKCCKGRDLKCVSQGWRMDRKHGTCYCDQLCQSAMDCCYDYPQACPALSCVVGEWSHWSGCANQCTPTYRVRRREVLREPENGGEPCPYLEEKAGCLEYFTQQGIECGHIYMPAFITTFEYNSARRKRALSPDWASHTEDPGYCVEFQIESLSPACLTEDRPHARWMLYLREGYTVCVACQHPAMNIRNHRCYGDGSDANENQILHWQAVGNTRCYGSWRKVRQADKCSCPMVHNFIFT</sequence>
<dbReference type="InterPro" id="IPR036383">
    <property type="entry name" value="TSP1_rpt_sf"/>
</dbReference>
<evidence type="ECO:0000256" key="2">
    <source>
        <dbReference type="ARBA" id="ARBA00023157"/>
    </source>
</evidence>
<dbReference type="InterPro" id="IPR039942">
    <property type="entry name" value="SBSPO"/>
</dbReference>
<keyword evidence="7" id="KW-1185">Reference proteome</keyword>
<dbReference type="PANTHER" id="PTHR20920:SF2">
    <property type="entry name" value="SOMATOMEDIN-B AND THROMBOSPONDIN TYPE-1 DOMAIN-CONTAINING PROTEIN"/>
    <property type="match status" value="1"/>
</dbReference>
<keyword evidence="3" id="KW-0325">Glycoprotein</keyword>
<protein>
    <recommendedName>
        <fullName evidence="5">SMB domain-containing protein</fullName>
    </recommendedName>
</protein>
<evidence type="ECO:0000256" key="4">
    <source>
        <dbReference type="SAM" id="SignalP"/>
    </source>
</evidence>
<accession>A0ABN9D8J4</accession>
<dbReference type="PROSITE" id="PS50092">
    <property type="entry name" value="TSP1"/>
    <property type="match status" value="1"/>
</dbReference>
<dbReference type="Pfam" id="PF25031">
    <property type="entry name" value="SBSPON_C"/>
    <property type="match status" value="1"/>
</dbReference>
<evidence type="ECO:0000259" key="5">
    <source>
        <dbReference type="PROSITE" id="PS50958"/>
    </source>
</evidence>
<organism evidence="6 7">
    <name type="scientific">Staurois parvus</name>
    <dbReference type="NCBI Taxonomy" id="386267"/>
    <lineage>
        <taxon>Eukaryota</taxon>
        <taxon>Metazoa</taxon>
        <taxon>Chordata</taxon>
        <taxon>Craniata</taxon>
        <taxon>Vertebrata</taxon>
        <taxon>Euteleostomi</taxon>
        <taxon>Amphibia</taxon>
        <taxon>Batrachia</taxon>
        <taxon>Anura</taxon>
        <taxon>Neobatrachia</taxon>
        <taxon>Ranoidea</taxon>
        <taxon>Ranidae</taxon>
        <taxon>Staurois</taxon>
    </lineage>
</organism>
<dbReference type="InterPro" id="IPR056801">
    <property type="entry name" value="SBSPON_C"/>
</dbReference>
<dbReference type="EMBL" id="CATNWA010014130">
    <property type="protein sequence ID" value="CAI9567847.1"/>
    <property type="molecule type" value="Genomic_DNA"/>
</dbReference>
<gene>
    <name evidence="6" type="ORF">SPARVUS_LOCUS6609514</name>
</gene>
<evidence type="ECO:0000313" key="6">
    <source>
        <dbReference type="EMBL" id="CAI9567847.1"/>
    </source>
</evidence>
<dbReference type="PANTHER" id="PTHR20920">
    <property type="entry name" value="RPE-SPONDIN"/>
    <property type="match status" value="1"/>
</dbReference>
<dbReference type="InterPro" id="IPR036024">
    <property type="entry name" value="Somatomedin_B-like_dom_sf"/>
</dbReference>
<feature type="domain" description="SMB" evidence="5">
    <location>
        <begin position="31"/>
        <end position="81"/>
    </location>
</feature>
<keyword evidence="1 4" id="KW-0732">Signal</keyword>
<dbReference type="InterPro" id="IPR000884">
    <property type="entry name" value="TSP1_rpt"/>
</dbReference>
<dbReference type="Gene3D" id="2.20.100.10">
    <property type="entry name" value="Thrombospondin type-1 (TSP1) repeat"/>
    <property type="match status" value="1"/>
</dbReference>